<dbReference type="PANTHER" id="PTHR12864">
    <property type="entry name" value="RAN BINDING PROTEIN 9-RELATED"/>
    <property type="match status" value="1"/>
</dbReference>
<dbReference type="InterPro" id="IPR013144">
    <property type="entry name" value="CRA_dom"/>
</dbReference>
<dbReference type="AlphaFoldDB" id="A0A367K623"/>
<reference evidence="2 3" key="1">
    <citation type="journal article" date="2018" name="G3 (Bethesda)">
        <title>Phylogenetic and Phylogenomic Definition of Rhizopus Species.</title>
        <authorList>
            <person name="Gryganskyi A.P."/>
            <person name="Golan J."/>
            <person name="Dolatabadi S."/>
            <person name="Mondo S."/>
            <person name="Robb S."/>
            <person name="Idnurm A."/>
            <person name="Muszewska A."/>
            <person name="Steczkiewicz K."/>
            <person name="Masonjones S."/>
            <person name="Liao H.L."/>
            <person name="Gajdeczka M.T."/>
            <person name="Anike F."/>
            <person name="Vuek A."/>
            <person name="Anishchenko I.M."/>
            <person name="Voigt K."/>
            <person name="de Hoog G.S."/>
            <person name="Smith M.E."/>
            <person name="Heitman J."/>
            <person name="Vilgalys R."/>
            <person name="Stajich J.E."/>
        </authorList>
    </citation>
    <scope>NUCLEOTIDE SEQUENCE [LARGE SCALE GENOMIC DNA]</scope>
    <source>
        <strain evidence="2 3">LSU 92-RS-03</strain>
    </source>
</reference>
<dbReference type="SMART" id="SM00757">
    <property type="entry name" value="CRA"/>
    <property type="match status" value="1"/>
</dbReference>
<evidence type="ECO:0000313" key="3">
    <source>
        <dbReference type="Proteomes" id="UP000253551"/>
    </source>
</evidence>
<sequence length="231" mass="27308">MNEACRAIVIEYLLHNCYKNTAKALLKDMHDLDNCSKVKEDMNSNTNNTQQTYPLLDMKHSAWHDMDTRKEIHHAIREGDIAHAFELIQTHFPDLMEAYNTHANTSLHDALYQLRCQQFIEILRAQGDMEAVQFAQQHIRPWRKLYPEITNNVLILIAYNELENDKTRELLSQERRDNIADKVNKVILESRQFSSCTSLEKLWRQKIIVQVELDNQRRQESFKKTTEKVII</sequence>
<dbReference type="InterPro" id="IPR006594">
    <property type="entry name" value="LisH"/>
</dbReference>
<gene>
    <name evidence="2" type="ORF">CU098_011172</name>
</gene>
<dbReference type="InterPro" id="IPR024964">
    <property type="entry name" value="CTLH/CRA"/>
</dbReference>
<dbReference type="Pfam" id="PF10607">
    <property type="entry name" value="CTLH"/>
    <property type="match status" value="1"/>
</dbReference>
<dbReference type="EMBL" id="PJQM01002162">
    <property type="protein sequence ID" value="RCH97615.1"/>
    <property type="molecule type" value="Genomic_DNA"/>
</dbReference>
<dbReference type="InterPro" id="IPR050618">
    <property type="entry name" value="Ubq-SigPath_Reg"/>
</dbReference>
<name>A0A367K623_RHIST</name>
<accession>A0A367K623</accession>
<dbReference type="PROSITE" id="PS50896">
    <property type="entry name" value="LISH"/>
    <property type="match status" value="1"/>
</dbReference>
<feature type="domain" description="CTLH" evidence="1">
    <location>
        <begin position="65"/>
        <end position="130"/>
    </location>
</feature>
<evidence type="ECO:0000313" key="2">
    <source>
        <dbReference type="EMBL" id="RCH97615.1"/>
    </source>
</evidence>
<dbReference type="InterPro" id="IPR006595">
    <property type="entry name" value="CTLH_C"/>
</dbReference>
<protein>
    <recommendedName>
        <fullName evidence="1">CTLH domain-containing protein</fullName>
    </recommendedName>
</protein>
<proteinExistence type="predicted"/>
<dbReference type="SMART" id="SM00668">
    <property type="entry name" value="CTLH"/>
    <property type="match status" value="1"/>
</dbReference>
<dbReference type="PROSITE" id="PS50897">
    <property type="entry name" value="CTLH"/>
    <property type="match status" value="1"/>
</dbReference>
<evidence type="ECO:0000259" key="1">
    <source>
        <dbReference type="PROSITE" id="PS50897"/>
    </source>
</evidence>
<dbReference type="OrthoDB" id="2415936at2759"/>
<organism evidence="2 3">
    <name type="scientific">Rhizopus stolonifer</name>
    <name type="common">Rhizopus nigricans</name>
    <dbReference type="NCBI Taxonomy" id="4846"/>
    <lineage>
        <taxon>Eukaryota</taxon>
        <taxon>Fungi</taxon>
        <taxon>Fungi incertae sedis</taxon>
        <taxon>Mucoromycota</taxon>
        <taxon>Mucoromycotina</taxon>
        <taxon>Mucoromycetes</taxon>
        <taxon>Mucorales</taxon>
        <taxon>Mucorineae</taxon>
        <taxon>Rhizopodaceae</taxon>
        <taxon>Rhizopus</taxon>
    </lineage>
</organism>
<comment type="caution">
    <text evidence="2">The sequence shown here is derived from an EMBL/GenBank/DDBJ whole genome shotgun (WGS) entry which is preliminary data.</text>
</comment>
<keyword evidence="3" id="KW-1185">Reference proteome</keyword>
<dbReference type="Proteomes" id="UP000253551">
    <property type="component" value="Unassembled WGS sequence"/>
</dbReference>
<dbReference type="STRING" id="4846.A0A367K623"/>